<dbReference type="OrthoDB" id="8910207at2"/>
<sequence length="119" mass="13406">MTERHVPDDFPREANLGAVTGVQPKLLVREIDGRYQSALTEEELWVRYDACEDLANQLSAYVLRKIAATGLPPDVALSRAERGMRLKIDAGEWDFSELEAAWVVKRTQRLLLAVPDNKA</sequence>
<dbReference type="AlphaFoldDB" id="A0A7Z2JF48"/>
<dbReference type="EMBL" id="CP046913">
    <property type="protein sequence ID" value="QGZ62391.1"/>
    <property type="molecule type" value="Genomic_DNA"/>
</dbReference>
<evidence type="ECO:0000313" key="2">
    <source>
        <dbReference type="Proteomes" id="UP000433577"/>
    </source>
</evidence>
<organism evidence="1 2">
    <name type="scientific">Paraburkholderia acidisoli</name>
    <dbReference type="NCBI Taxonomy" id="2571748"/>
    <lineage>
        <taxon>Bacteria</taxon>
        <taxon>Pseudomonadati</taxon>
        <taxon>Pseudomonadota</taxon>
        <taxon>Betaproteobacteria</taxon>
        <taxon>Burkholderiales</taxon>
        <taxon>Burkholderiaceae</taxon>
        <taxon>Paraburkholderia</taxon>
    </lineage>
</organism>
<dbReference type="Proteomes" id="UP000433577">
    <property type="component" value="Chromosome 1"/>
</dbReference>
<gene>
    <name evidence="1" type="ORF">FAZ98_12005</name>
</gene>
<reference evidence="1 2" key="1">
    <citation type="submission" date="2019-12" db="EMBL/GenBank/DDBJ databases">
        <title>Paraburkholderia acidiphila 7Q-K02 sp. nov and Paraburkholderia acidisoli DHF22 sp. nov., two strains isolated from forest soil.</title>
        <authorList>
            <person name="Gao Z."/>
            <person name="Qiu L."/>
        </authorList>
    </citation>
    <scope>NUCLEOTIDE SEQUENCE [LARGE SCALE GENOMIC DNA]</scope>
    <source>
        <strain evidence="1 2">DHF22</strain>
    </source>
</reference>
<dbReference type="KEGG" id="pacs:FAZ98_12005"/>
<evidence type="ECO:0000313" key="1">
    <source>
        <dbReference type="EMBL" id="QGZ62391.1"/>
    </source>
</evidence>
<accession>A0A7Z2JF48</accession>
<proteinExistence type="predicted"/>
<dbReference type="RefSeq" id="WP_158951418.1">
    <property type="nucleotide sequence ID" value="NZ_CP046913.1"/>
</dbReference>
<keyword evidence="2" id="KW-1185">Reference proteome</keyword>
<protein>
    <submittedName>
        <fullName evidence="1">Uncharacterized protein</fullName>
    </submittedName>
</protein>
<name>A0A7Z2JF48_9BURK</name>